<feature type="transmembrane region" description="Helical" evidence="1">
    <location>
        <begin position="64"/>
        <end position="83"/>
    </location>
</feature>
<dbReference type="KEGG" id="hlr:HALLA_04265"/>
<proteinExistence type="predicted"/>
<protein>
    <submittedName>
        <fullName evidence="2">Uncharacterized protein</fullName>
    </submittedName>
</protein>
<feature type="transmembrane region" description="Helical" evidence="1">
    <location>
        <begin position="12"/>
        <end position="32"/>
    </location>
</feature>
<dbReference type="AlphaFoldDB" id="W0JWK0"/>
<feature type="transmembrane region" description="Helical" evidence="1">
    <location>
        <begin position="186"/>
        <end position="215"/>
    </location>
</feature>
<accession>W0JWK0</accession>
<feature type="transmembrane region" description="Helical" evidence="1">
    <location>
        <begin position="235"/>
        <end position="257"/>
    </location>
</feature>
<keyword evidence="1" id="KW-1133">Transmembrane helix</keyword>
<feature type="transmembrane region" description="Helical" evidence="1">
    <location>
        <begin position="39"/>
        <end position="58"/>
    </location>
</feature>
<dbReference type="RefSeq" id="WP_049954486.1">
    <property type="nucleotide sequence ID" value="NZ_CP007056.1"/>
</dbReference>
<dbReference type="HOGENOM" id="CLU_1036684_0_0_2"/>
<feature type="transmembrane region" description="Helical" evidence="1">
    <location>
        <begin position="113"/>
        <end position="134"/>
    </location>
</feature>
<keyword evidence="3" id="KW-1185">Reference proteome</keyword>
<keyword evidence="1" id="KW-0472">Membrane</keyword>
<dbReference type="GeneID" id="25147013"/>
<name>W0JWK0_9EURY</name>
<reference evidence="2 3" key="1">
    <citation type="submission" date="2014-01" db="EMBL/GenBank/DDBJ databases">
        <authorList>
            <consortium name="DOE Joint Genome Institute"/>
            <person name="Anderson I."/>
            <person name="Huntemann M."/>
            <person name="Han J."/>
            <person name="Chen A."/>
            <person name="Kyrpides N."/>
            <person name="Mavromatis K."/>
            <person name="Markowitz V."/>
            <person name="Palaniappan K."/>
            <person name="Ivanova N."/>
            <person name="Schaumberg A."/>
            <person name="Pati A."/>
            <person name="Liolios K."/>
            <person name="Nordberg H.P."/>
            <person name="Cantor M.N."/>
            <person name="Hua S.X."/>
            <person name="Woyke T."/>
        </authorList>
    </citation>
    <scope>NUCLEOTIDE SEQUENCE [LARGE SCALE GENOMIC DNA]</scope>
    <source>
        <strain evidence="2 3">XH-48</strain>
        <plasmid evidence="3">1</plasmid>
    </source>
</reference>
<sequence length="274" mass="29183">MNRPNRKSIVTGAVGGLVSVGVVGTLLSYFDYHIVMSPTGFWILVLGAFLLGLISVGFSSHTGLFAPGGGFFLVLAAVVSVELTTPSPQQVGELGGNAIVDGAFHTLSYASTWYLWLTLLLVAGVAEFAIRRGYEYHDDRLRNLPELPLSRYELGILVSGCSVLVGLATTVVLVQGQMWGTISGYGIGFAVATAATAISLTALLSRGIVIPFLLYSWVLTNSLHTEVFTSPDTALHIPFVGIASFGFVVVAALELLVRYRLLGWNGGNFVTDPR</sequence>
<evidence type="ECO:0000313" key="3">
    <source>
        <dbReference type="Proteomes" id="UP000019024"/>
    </source>
</evidence>
<evidence type="ECO:0000313" key="2">
    <source>
        <dbReference type="EMBL" id="AHG01620.1"/>
    </source>
</evidence>
<keyword evidence="2" id="KW-0614">Plasmid</keyword>
<organism evidence="2 3">
    <name type="scientific">Halostagnicola larsenii XH-48</name>
    <dbReference type="NCBI Taxonomy" id="797299"/>
    <lineage>
        <taxon>Archaea</taxon>
        <taxon>Methanobacteriati</taxon>
        <taxon>Methanobacteriota</taxon>
        <taxon>Stenosarchaea group</taxon>
        <taxon>Halobacteria</taxon>
        <taxon>Halobacteriales</taxon>
        <taxon>Natrialbaceae</taxon>
        <taxon>Halostagnicola</taxon>
    </lineage>
</organism>
<feature type="transmembrane region" description="Helical" evidence="1">
    <location>
        <begin position="154"/>
        <end position="174"/>
    </location>
</feature>
<dbReference type="EMBL" id="CP007056">
    <property type="protein sequence ID" value="AHG01620.1"/>
    <property type="molecule type" value="Genomic_DNA"/>
</dbReference>
<evidence type="ECO:0000256" key="1">
    <source>
        <dbReference type="SAM" id="Phobius"/>
    </source>
</evidence>
<keyword evidence="1" id="KW-0812">Transmembrane</keyword>
<dbReference type="eggNOG" id="arCOG11490">
    <property type="taxonomic scope" value="Archaea"/>
</dbReference>
<dbReference type="Proteomes" id="UP000019024">
    <property type="component" value="Plasmid unnamed"/>
</dbReference>
<geneLocation type="plasmid" evidence="2">
    <name>unnamed</name>
</geneLocation>
<gene>
    <name evidence="2" type="ORF">HALLA_04265</name>
</gene>